<dbReference type="Proteomes" id="UP000094526">
    <property type="component" value="Unassembled WGS sequence"/>
</dbReference>
<dbReference type="Pfam" id="PF06985">
    <property type="entry name" value="HET"/>
    <property type="match status" value="1"/>
</dbReference>
<evidence type="ECO:0000259" key="1">
    <source>
        <dbReference type="Pfam" id="PF06985"/>
    </source>
</evidence>
<protein>
    <recommendedName>
        <fullName evidence="1">Heterokaryon incompatibility domain-containing protein</fullName>
    </recommendedName>
</protein>
<dbReference type="STRING" id="86049.A0A1C1CDV9"/>
<dbReference type="OrthoDB" id="2426273at2759"/>
<dbReference type="InterPro" id="IPR010730">
    <property type="entry name" value="HET"/>
</dbReference>
<proteinExistence type="predicted"/>
<name>A0A1C1CDV9_9EURO</name>
<dbReference type="PANTHER" id="PTHR39596:SF3">
    <property type="entry name" value="HETEROKARYON INCOMPATIBILITY DOMAIN-CONTAINING PROTEIN"/>
    <property type="match status" value="1"/>
</dbReference>
<dbReference type="AlphaFoldDB" id="A0A1C1CDV9"/>
<reference evidence="3" key="1">
    <citation type="submission" date="2015-07" db="EMBL/GenBank/DDBJ databases">
        <authorList>
            <person name="Teixeira M.M."/>
            <person name="Souza R.C."/>
            <person name="Almeida L.G."/>
            <person name="Vicente V.A."/>
            <person name="de Hoog S."/>
            <person name="Bocca A.L."/>
            <person name="de Almeida S.R."/>
            <person name="Vasconcelos A.T."/>
            <person name="Felipe M.S."/>
        </authorList>
    </citation>
    <scope>NUCLEOTIDE SEQUENCE [LARGE SCALE GENOMIC DNA]</scope>
    <source>
        <strain evidence="3">KSF</strain>
    </source>
</reference>
<sequence length="828" mass="92833">MEHTILPPDQKHIQITYNAREKGYYDHKGFREYPTRQGYSQHDLSGENGFGGRNAEDVKQFFQTWLFFGLIIEFFAAFGMSVTTEQFLAPRTGTEQNRIVDTSSLPALLVKLKKSWAKPKDGPAATTVSQMLTLAQDTLDRFCTYVPKSSTAIDTSRPSWPVSDRVAMSIMAICSTLRTAAADILDMVVTLEVDKGTATSSLLRSRLEQKWCKYDVAVTMDNFEVDGHYYLAAAPGQSDEYLAAHGKCTEDGCVFVMDEKGYLTRHAPEFHKPGCEEHIGWGGQLGPERTMHSWIDAVCQIIDREATPYSLWVAQYRKTWSVEYHTTGKRKPPYVAISHIWSDGLGNPVENSLPECQLERIQGMVDKIDYPGRNGEKTVGFWMDTLCVPVQDQLKAYRKKSIANMRHIYQNAVAVLVLDPWLQQIPSTATTPEILARLCQSAWLRRLWTHQEGFLAKNVYYQFKDQALHMKDIEERRIQYEDELKAKGIYSKFLSDAQIQAIEPYSMLKMAIEYEDDGDGVRTLPEDAFEALVLSLELRRTTRAGDETLCLSSILNPLGLDVNTYLDIVGENVAERRMVQFYQDIQRFDPRIAFNTYPRLNIDGFKWAPTSLIGHRSEELMRRGEHNEGEEVDVAEEFAQLKQIDGKWGLPVKYPGFMFRLAGAAGVRTFAIAQGSATDGTVGTLLNSYLPATPAKLLEKAATKTASRFGGVLPSKVLPYLPGRNPATTATSEHLLVRLSHVDNQWHPDPHETYGLIMACSLKQTLVGSHAIAVLGSVVKGTSAAGEQYLRLSHVCHATVQKRGGGPPSDVEGVTANELSEETEWFVV</sequence>
<evidence type="ECO:0000313" key="3">
    <source>
        <dbReference type="Proteomes" id="UP000094526"/>
    </source>
</evidence>
<comment type="caution">
    <text evidence="2">The sequence shown here is derived from an EMBL/GenBank/DDBJ whole genome shotgun (WGS) entry which is preliminary data.</text>
</comment>
<accession>A0A1C1CDV9</accession>
<dbReference type="EMBL" id="LGRB01000015">
    <property type="protein sequence ID" value="OCT46651.1"/>
    <property type="molecule type" value="Genomic_DNA"/>
</dbReference>
<dbReference type="eggNOG" id="ENOG502S16F">
    <property type="taxonomic scope" value="Eukaryota"/>
</dbReference>
<dbReference type="PANTHER" id="PTHR39596">
    <property type="match status" value="1"/>
</dbReference>
<feature type="domain" description="Heterokaryon incompatibility" evidence="1">
    <location>
        <begin position="334"/>
        <end position="417"/>
    </location>
</feature>
<organism evidence="2 3">
    <name type="scientific">Cladophialophora carrionii</name>
    <dbReference type="NCBI Taxonomy" id="86049"/>
    <lineage>
        <taxon>Eukaryota</taxon>
        <taxon>Fungi</taxon>
        <taxon>Dikarya</taxon>
        <taxon>Ascomycota</taxon>
        <taxon>Pezizomycotina</taxon>
        <taxon>Eurotiomycetes</taxon>
        <taxon>Chaetothyriomycetidae</taxon>
        <taxon>Chaetothyriales</taxon>
        <taxon>Herpotrichiellaceae</taxon>
        <taxon>Cladophialophora</taxon>
    </lineage>
</organism>
<keyword evidence="3" id="KW-1185">Reference proteome</keyword>
<dbReference type="VEuPathDB" id="FungiDB:CLCR_01827"/>
<gene>
    <name evidence="2" type="ORF">CLCR_01827</name>
</gene>
<dbReference type="VEuPathDB" id="FungiDB:G647_01375"/>
<evidence type="ECO:0000313" key="2">
    <source>
        <dbReference type="EMBL" id="OCT46651.1"/>
    </source>
</evidence>